<accession>A0ABW4FUI6</accession>
<evidence type="ECO:0000256" key="5">
    <source>
        <dbReference type="ARBA" id="ARBA00023139"/>
    </source>
</evidence>
<evidence type="ECO:0000313" key="8">
    <source>
        <dbReference type="EMBL" id="MFD1533291.1"/>
    </source>
</evidence>
<gene>
    <name evidence="8" type="ORF">ACFSCY_28090</name>
</gene>
<evidence type="ECO:0000256" key="3">
    <source>
        <dbReference type="ARBA" id="ARBA00022729"/>
    </source>
</evidence>
<keyword evidence="2" id="KW-1003">Cell membrane</keyword>
<organism evidence="8 9">
    <name type="scientific">Pseudonocardia aurantiaca</name>
    <dbReference type="NCBI Taxonomy" id="75290"/>
    <lineage>
        <taxon>Bacteria</taxon>
        <taxon>Bacillati</taxon>
        <taxon>Actinomycetota</taxon>
        <taxon>Actinomycetes</taxon>
        <taxon>Pseudonocardiales</taxon>
        <taxon>Pseudonocardiaceae</taxon>
        <taxon>Pseudonocardia</taxon>
    </lineage>
</organism>
<dbReference type="Gene3D" id="3.30.2030.20">
    <property type="match status" value="1"/>
</dbReference>
<evidence type="ECO:0000256" key="4">
    <source>
        <dbReference type="ARBA" id="ARBA00023136"/>
    </source>
</evidence>
<name>A0ABW4FUI6_9PSEU</name>
<keyword evidence="4" id="KW-0472">Membrane</keyword>
<dbReference type="RefSeq" id="WP_343985825.1">
    <property type="nucleotide sequence ID" value="NZ_BAAAJG010000026.1"/>
</dbReference>
<evidence type="ECO:0000256" key="2">
    <source>
        <dbReference type="ARBA" id="ARBA00022475"/>
    </source>
</evidence>
<evidence type="ECO:0000256" key="1">
    <source>
        <dbReference type="ARBA" id="ARBA00004193"/>
    </source>
</evidence>
<evidence type="ECO:0000256" key="7">
    <source>
        <dbReference type="SAM" id="MobiDB-lite"/>
    </source>
</evidence>
<evidence type="ECO:0000256" key="6">
    <source>
        <dbReference type="ARBA" id="ARBA00023288"/>
    </source>
</evidence>
<keyword evidence="6 8" id="KW-0449">Lipoprotein</keyword>
<keyword evidence="3" id="KW-0732">Signal</keyword>
<sequence length="119" mass="12802">MRRPRRRGLAPSSRASPAGELHDRRRQQKRTTLTWLRPGGIPDELWPRTVQVLGEVSARYGFGPQQSVVDLPGRHDVGAFGPYGAYYNLATEANAAMYATTGCHPTAAAKATATSAPAG</sequence>
<dbReference type="InterPro" id="IPR032018">
    <property type="entry name" value="LppA/LppB/LprP"/>
</dbReference>
<dbReference type="Proteomes" id="UP001597145">
    <property type="component" value="Unassembled WGS sequence"/>
</dbReference>
<dbReference type="Pfam" id="PF16708">
    <property type="entry name" value="LppA"/>
    <property type="match status" value="1"/>
</dbReference>
<keyword evidence="5" id="KW-0564">Palmitate</keyword>
<keyword evidence="9" id="KW-1185">Reference proteome</keyword>
<comment type="caution">
    <text evidence="8">The sequence shown here is derived from an EMBL/GenBank/DDBJ whole genome shotgun (WGS) entry which is preliminary data.</text>
</comment>
<comment type="subcellular location">
    <subcellularLocation>
        <location evidence="1">Cell membrane</location>
        <topology evidence="1">Lipid-anchor</topology>
    </subcellularLocation>
</comment>
<protein>
    <submittedName>
        <fullName evidence="8">LppA family lipoprotein</fullName>
    </submittedName>
</protein>
<evidence type="ECO:0000313" key="9">
    <source>
        <dbReference type="Proteomes" id="UP001597145"/>
    </source>
</evidence>
<reference evidence="9" key="1">
    <citation type="journal article" date="2019" name="Int. J. Syst. Evol. Microbiol.">
        <title>The Global Catalogue of Microorganisms (GCM) 10K type strain sequencing project: providing services to taxonomists for standard genome sequencing and annotation.</title>
        <authorList>
            <consortium name="The Broad Institute Genomics Platform"/>
            <consortium name="The Broad Institute Genome Sequencing Center for Infectious Disease"/>
            <person name="Wu L."/>
            <person name="Ma J."/>
        </authorList>
    </citation>
    <scope>NUCLEOTIDE SEQUENCE [LARGE SCALE GENOMIC DNA]</scope>
    <source>
        <strain evidence="9">JCM 12165</strain>
    </source>
</reference>
<proteinExistence type="predicted"/>
<dbReference type="EMBL" id="JBHUCP010000025">
    <property type="protein sequence ID" value="MFD1533291.1"/>
    <property type="molecule type" value="Genomic_DNA"/>
</dbReference>
<feature type="region of interest" description="Disordered" evidence="7">
    <location>
        <begin position="1"/>
        <end position="31"/>
    </location>
</feature>